<feature type="compositionally biased region" description="Polar residues" evidence="1">
    <location>
        <begin position="945"/>
        <end position="954"/>
    </location>
</feature>
<feature type="region of interest" description="Disordered" evidence="1">
    <location>
        <begin position="541"/>
        <end position="566"/>
    </location>
</feature>
<dbReference type="RefSeq" id="XP_020491697.1">
    <property type="nucleotide sequence ID" value="XM_020636041.3"/>
</dbReference>
<feature type="region of interest" description="Disordered" evidence="1">
    <location>
        <begin position="756"/>
        <end position="866"/>
    </location>
</feature>
<dbReference type="STRING" id="56723.ENSLBEP00000025360"/>
<feature type="compositionally biased region" description="Polar residues" evidence="1">
    <location>
        <begin position="928"/>
        <end position="938"/>
    </location>
</feature>
<dbReference type="GO" id="GO:0005813">
    <property type="term" value="C:centrosome"/>
    <property type="evidence" value="ECO:0007669"/>
    <property type="project" value="TreeGrafter"/>
</dbReference>
<dbReference type="CTD" id="80709"/>
<feature type="compositionally biased region" description="Acidic residues" evidence="1">
    <location>
        <begin position="29"/>
        <end position="38"/>
    </location>
</feature>
<dbReference type="OrthoDB" id="10035553at2759"/>
<feature type="compositionally biased region" description="Polar residues" evidence="1">
    <location>
        <begin position="255"/>
        <end position="271"/>
    </location>
</feature>
<dbReference type="GeneTree" id="ENSGT00940000154254"/>
<feature type="compositionally biased region" description="Basic and acidic residues" evidence="1">
    <location>
        <begin position="1101"/>
        <end position="1118"/>
    </location>
</feature>
<feature type="region of interest" description="Disordered" evidence="1">
    <location>
        <begin position="391"/>
        <end position="410"/>
    </location>
</feature>
<feature type="region of interest" description="Disordered" evidence="1">
    <location>
        <begin position="928"/>
        <end position="1007"/>
    </location>
</feature>
<feature type="compositionally biased region" description="Polar residues" evidence="1">
    <location>
        <begin position="994"/>
        <end position="1003"/>
    </location>
</feature>
<dbReference type="PANTHER" id="PTHR21510">
    <property type="entry name" value="AKNA DOMAIN-CONTAINING PROTEIN"/>
    <property type="match status" value="1"/>
</dbReference>
<feature type="compositionally biased region" description="Basic residues" evidence="1">
    <location>
        <begin position="970"/>
        <end position="979"/>
    </location>
</feature>
<dbReference type="PANTHER" id="PTHR21510:SF15">
    <property type="entry name" value="MICROTUBULE ORGANIZATION PROTEIN AKNA"/>
    <property type="match status" value="1"/>
</dbReference>
<reference evidence="2" key="1">
    <citation type="submission" date="2025-08" db="UniProtKB">
        <authorList>
            <consortium name="Ensembl"/>
        </authorList>
    </citation>
    <scope>IDENTIFICATION</scope>
</reference>
<evidence type="ECO:0000313" key="3">
    <source>
        <dbReference type="Proteomes" id="UP000261660"/>
    </source>
</evidence>
<dbReference type="InterPro" id="IPR052655">
    <property type="entry name" value="AKNA_Centrosome-Trans_reg"/>
</dbReference>
<name>A0A3Q3MW70_9LABR</name>
<feature type="compositionally biased region" description="Basic residues" evidence="1">
    <location>
        <begin position="1126"/>
        <end position="1139"/>
    </location>
</feature>
<evidence type="ECO:0000256" key="1">
    <source>
        <dbReference type="SAM" id="MobiDB-lite"/>
    </source>
</evidence>
<feature type="compositionally biased region" description="Basic residues" evidence="1">
    <location>
        <begin position="312"/>
        <end position="336"/>
    </location>
</feature>
<dbReference type="Proteomes" id="UP000261660">
    <property type="component" value="Unplaced"/>
</dbReference>
<dbReference type="GeneID" id="109985655"/>
<organism evidence="2 3">
    <name type="scientific">Labrus bergylta</name>
    <name type="common">ballan wrasse</name>
    <dbReference type="NCBI Taxonomy" id="56723"/>
    <lineage>
        <taxon>Eukaryota</taxon>
        <taxon>Metazoa</taxon>
        <taxon>Chordata</taxon>
        <taxon>Craniata</taxon>
        <taxon>Vertebrata</taxon>
        <taxon>Euteleostomi</taxon>
        <taxon>Actinopterygii</taxon>
        <taxon>Neopterygii</taxon>
        <taxon>Teleostei</taxon>
        <taxon>Neoteleostei</taxon>
        <taxon>Acanthomorphata</taxon>
        <taxon>Eupercaria</taxon>
        <taxon>Labriformes</taxon>
        <taxon>Labridae</taxon>
        <taxon>Labrus</taxon>
    </lineage>
</organism>
<dbReference type="GO" id="GO:0021849">
    <property type="term" value="P:neuroblast division in subventricular zone"/>
    <property type="evidence" value="ECO:0007669"/>
    <property type="project" value="TreeGrafter"/>
</dbReference>
<keyword evidence="3" id="KW-1185">Reference proteome</keyword>
<feature type="region of interest" description="Disordered" evidence="1">
    <location>
        <begin position="254"/>
        <end position="280"/>
    </location>
</feature>
<proteinExistence type="predicted"/>
<feature type="region of interest" description="Disordered" evidence="1">
    <location>
        <begin position="309"/>
        <end position="374"/>
    </location>
</feature>
<feature type="region of interest" description="Disordered" evidence="1">
    <location>
        <begin position="1"/>
        <end position="41"/>
    </location>
</feature>
<feature type="compositionally biased region" description="Basic and acidic residues" evidence="1">
    <location>
        <begin position="353"/>
        <end position="374"/>
    </location>
</feature>
<feature type="compositionally biased region" description="Polar residues" evidence="1">
    <location>
        <begin position="1071"/>
        <end position="1099"/>
    </location>
</feature>
<dbReference type="InParanoid" id="A0A3Q3MW70"/>
<feature type="region of interest" description="Disordered" evidence="1">
    <location>
        <begin position="155"/>
        <end position="199"/>
    </location>
</feature>
<feature type="region of interest" description="Disordered" evidence="1">
    <location>
        <begin position="1022"/>
        <end position="1050"/>
    </location>
</feature>
<reference evidence="2" key="2">
    <citation type="submission" date="2025-09" db="UniProtKB">
        <authorList>
            <consortium name="Ensembl"/>
        </authorList>
    </citation>
    <scope>IDENTIFICATION</scope>
</reference>
<sequence length="1382" mass="152771">METRKNTTAGVLFWTPAPVRTSSPSSVISEDEWEDEEKEQAQKDDDFFSQMDENGIIGLSEALEDVELGETCGDVDAECSANSGPLTPEEEDFSEYERELRSNLRDLSQIDPPAEDVMLSLWDDFMGNFKSCTVNEKITQRKDFLPENDKYLDMTEEEQDCETAGKKSDIKRKKSRAENSFTESHTSKREIVKSSSAQSSSDHLLAMKTFGVSNHHCHPASSVNPQIFPHLLHFTAEEITAAPGIEAETLPEMSSIESIQESPRSHTSLKSSPHPEVTLRASPQPAAMFSEDIVSNCQSKETNRSLNGMVKTGKHHKQPTPSPRKTKKHPASHSRSHCLGTGRADSSRQTTSCDRDLRAPRSRSDAAKVDESKREPLSYRIPDFSKVEPRVHFPKGGYTPPKSGRSVKRVSLSPEPPVVFKSPAEIVKEVLLNTPDGSPEPSDCCRAQSCAPLSIVPQEFRSQQQAIMLSEQLQEDYNILLTKHAEAKNTIDRLRLGAKVNLYSDPPKPGHLVQSRLNREPSKVMTLDFSQVQRAEINSALLHPNGPSPQRRSPSACPSTSSPGSQLGQQLANILYSQAEKFLQQLHTFEDLLKTKQLKSVKQMEGVSQLAEGLDSLERGYLMARDEHKLLLQQGAEIGHFDSERELEGLIFQCGLSMEEVKEQVEQMPEEQPTCEAPPTPHPDLVPSVPLTQPKSQHVPSLVDQRQVVVLEESSASEESKEETLTSIYLKPLDSKHRCVEQDFVKPVDHYQSFKEFPKRIDHGQKDGASLSAAGTTNMQPVDQEKGTQNHRAGNMEGHKSLPQRQSTHRDSPPICSRKQLTSRPSPPSGRVSSQSISPPSPSPSSRRSVEMGKSHSSSLSSLGEMTALERRTTKLPTGINRVLSQDGIISPEMDSGFVGSESSRLTPAAAPCRLHQRTAESVLVHQEGNQGKPQTGPASAPSPACSQLHSQTAVEHRRGSQFSNDQPKRSRQGRRRRMFSCSPQRRRADSETSEFGLQSDSTASEDKHYDRYTECINSLHSSSLSSSPAARYHHRDSLRAPSSSQVENRNAAIQALQEEVSRLKEKLDSCSKNQRPQSSLRAAPLTQENYTHTSTPPSRSGERWSEASRDRRDRPAADEVSTIRRTTRKRVTSAHRQKTQPDDCAELSTPEPPPLVSRSTQTSAAARDSHCLHTNKVHSTTQTRQHPGVSETADEPDSRSHKAPLCPQCLSHRRGQPAHKPAVSNREAPPSSHCHHCLLCGCPDVNRSADPDCHRVSDSSKHTTCHPAQSHPAGLSSKYFTAAASPLHCMPVCPPPLLVFSLPRYMSPSNSIGTSSGVRGRGEVRTRTRRSLSADRQLCADGSLNRAIRAARHMKHTSGHMARSLASGLHYHQLLSASCSY</sequence>
<dbReference type="GO" id="GO:0060234">
    <property type="term" value="P:neuroblast delamination"/>
    <property type="evidence" value="ECO:0007669"/>
    <property type="project" value="TreeGrafter"/>
</dbReference>
<dbReference type="Ensembl" id="ENSLBET00000026648.1">
    <property type="protein sequence ID" value="ENSLBEP00000025360.1"/>
    <property type="gene ID" value="ENSLBEG00000019370.1"/>
</dbReference>
<feature type="region of interest" description="Disordered" evidence="1">
    <location>
        <begin position="1067"/>
        <end position="1205"/>
    </location>
</feature>
<feature type="compositionally biased region" description="Basic and acidic residues" evidence="1">
    <location>
        <begin position="756"/>
        <end position="766"/>
    </location>
</feature>
<feature type="compositionally biased region" description="Polar residues" evidence="1">
    <location>
        <begin position="548"/>
        <end position="566"/>
    </location>
</feature>
<feature type="compositionally biased region" description="Low complexity" evidence="1">
    <location>
        <begin position="829"/>
        <end position="838"/>
    </location>
</feature>
<accession>A0A3Q3MW70</accession>
<evidence type="ECO:0000313" key="2">
    <source>
        <dbReference type="Ensembl" id="ENSLBEP00000025360.1"/>
    </source>
</evidence>
<dbReference type="GO" id="GO:0001837">
    <property type="term" value="P:epithelial to mesenchymal transition"/>
    <property type="evidence" value="ECO:0007669"/>
    <property type="project" value="TreeGrafter"/>
</dbReference>
<protein>
    <submittedName>
        <fullName evidence="2">AT-hook transcription factor</fullName>
    </submittedName>
</protein>